<feature type="domain" description="DnaJ homologue subfamily C member 28 conserved" evidence="2">
    <location>
        <begin position="14"/>
        <end position="82"/>
    </location>
</feature>
<evidence type="ECO:0000256" key="1">
    <source>
        <dbReference type="SAM" id="MobiDB-lite"/>
    </source>
</evidence>
<proteinExistence type="predicted"/>
<accession>A0ABU7LF49</accession>
<dbReference type="InterPro" id="IPR018961">
    <property type="entry name" value="DnaJ_homolog_subfam-C_membr-28"/>
</dbReference>
<evidence type="ECO:0000259" key="2">
    <source>
        <dbReference type="Pfam" id="PF09350"/>
    </source>
</evidence>
<gene>
    <name evidence="3" type="ORF">Q7514_21915</name>
</gene>
<evidence type="ECO:0000313" key="3">
    <source>
        <dbReference type="EMBL" id="MEE2060180.1"/>
    </source>
</evidence>
<evidence type="ECO:0000313" key="4">
    <source>
        <dbReference type="Proteomes" id="UP001336020"/>
    </source>
</evidence>
<organism evidence="3 4">
    <name type="scientific">Rhodococcus artemisiae</name>
    <dbReference type="NCBI Taxonomy" id="714159"/>
    <lineage>
        <taxon>Bacteria</taxon>
        <taxon>Bacillati</taxon>
        <taxon>Actinomycetota</taxon>
        <taxon>Actinomycetes</taxon>
        <taxon>Mycobacteriales</taxon>
        <taxon>Nocardiaceae</taxon>
        <taxon>Rhodococcus</taxon>
    </lineage>
</organism>
<sequence>MTERKRPDVSFETWIERQIRVAQERGDFDNLPGAGKPIPDHGNDEMWWIKTYLEREGLSGEALLPPELQLRKEIERLPESVRTIPTEKDVRQVVADLNRRVAACMLSPDRPPVPLHKVDVDDVLEAWRTARQQRRREAEEALAAPASTGQTPTSTEQRRRFRWFRTR</sequence>
<comment type="caution">
    <text evidence="3">The sequence shown here is derived from an EMBL/GenBank/DDBJ whole genome shotgun (WGS) entry which is preliminary data.</text>
</comment>
<reference evidence="3 4" key="1">
    <citation type="submission" date="2023-07" db="EMBL/GenBank/DDBJ databases">
        <authorList>
            <person name="Girao M."/>
            <person name="Carvalho M.F."/>
        </authorList>
    </citation>
    <scope>NUCLEOTIDE SEQUENCE [LARGE SCALE GENOMIC DNA]</scope>
    <source>
        <strain evidence="3 4">YIM65754</strain>
    </source>
</reference>
<dbReference type="RefSeq" id="WP_330135368.1">
    <property type="nucleotide sequence ID" value="NZ_JAUTXY010000011.1"/>
</dbReference>
<dbReference type="Proteomes" id="UP001336020">
    <property type="component" value="Unassembled WGS sequence"/>
</dbReference>
<name>A0ABU7LF49_9NOCA</name>
<dbReference type="Pfam" id="PF09350">
    <property type="entry name" value="DJC28_CD"/>
    <property type="match status" value="1"/>
</dbReference>
<protein>
    <submittedName>
        <fullName evidence="3">DUF1992 domain-containing protein</fullName>
    </submittedName>
</protein>
<feature type="region of interest" description="Disordered" evidence="1">
    <location>
        <begin position="134"/>
        <end position="167"/>
    </location>
</feature>
<keyword evidence="4" id="KW-1185">Reference proteome</keyword>
<dbReference type="EMBL" id="JAUTXY010000011">
    <property type="protein sequence ID" value="MEE2060180.1"/>
    <property type="molecule type" value="Genomic_DNA"/>
</dbReference>